<name>A0A7J8UK90_9ROSI</name>
<feature type="non-terminal residue" evidence="1">
    <location>
        <position position="1"/>
    </location>
</feature>
<dbReference type="InterPro" id="IPR040256">
    <property type="entry name" value="At4g02000-like"/>
</dbReference>
<dbReference type="PANTHER" id="PTHR31286">
    <property type="entry name" value="GLYCINE-RICH CELL WALL STRUCTURAL PROTEIN 1.8-LIKE"/>
    <property type="match status" value="1"/>
</dbReference>
<dbReference type="OrthoDB" id="1002117at2759"/>
<keyword evidence="2" id="KW-1185">Reference proteome</keyword>
<protein>
    <submittedName>
        <fullName evidence="1">Uncharacterized protein</fullName>
    </submittedName>
</protein>
<dbReference type="EMBL" id="JABFAB010000006">
    <property type="protein sequence ID" value="MBA0650679.1"/>
    <property type="molecule type" value="Genomic_DNA"/>
</dbReference>
<evidence type="ECO:0000313" key="1">
    <source>
        <dbReference type="EMBL" id="MBA0650679.1"/>
    </source>
</evidence>
<dbReference type="Proteomes" id="UP000593573">
    <property type="component" value="Unassembled WGS sequence"/>
</dbReference>
<dbReference type="PANTHER" id="PTHR31286:SF99">
    <property type="entry name" value="DUF4283 DOMAIN-CONTAINING PROTEIN"/>
    <property type="match status" value="1"/>
</dbReference>
<dbReference type="AlphaFoldDB" id="A0A7J8UK90"/>
<evidence type="ECO:0000313" key="2">
    <source>
        <dbReference type="Proteomes" id="UP000593573"/>
    </source>
</evidence>
<reference evidence="1 2" key="1">
    <citation type="journal article" date="2019" name="Genome Biol. Evol.">
        <title>Insights into the evolution of the New World diploid cottons (Gossypium, subgenus Houzingenia) based on genome sequencing.</title>
        <authorList>
            <person name="Grover C.E."/>
            <person name="Arick M.A. 2nd"/>
            <person name="Thrash A."/>
            <person name="Conover J.L."/>
            <person name="Sanders W.S."/>
            <person name="Peterson D.G."/>
            <person name="Frelichowski J.E."/>
            <person name="Scheffler J.A."/>
            <person name="Scheffler B.E."/>
            <person name="Wendel J.F."/>
        </authorList>
    </citation>
    <scope>NUCLEOTIDE SEQUENCE [LARGE SCALE GENOMIC DNA]</scope>
    <source>
        <strain evidence="1">57</strain>
        <tissue evidence="1">Leaf</tissue>
    </source>
</reference>
<organism evidence="1 2">
    <name type="scientific">Gossypium klotzschianum</name>
    <dbReference type="NCBI Taxonomy" id="34286"/>
    <lineage>
        <taxon>Eukaryota</taxon>
        <taxon>Viridiplantae</taxon>
        <taxon>Streptophyta</taxon>
        <taxon>Embryophyta</taxon>
        <taxon>Tracheophyta</taxon>
        <taxon>Spermatophyta</taxon>
        <taxon>Magnoliopsida</taxon>
        <taxon>eudicotyledons</taxon>
        <taxon>Gunneridae</taxon>
        <taxon>Pentapetalae</taxon>
        <taxon>rosids</taxon>
        <taxon>malvids</taxon>
        <taxon>Malvales</taxon>
        <taxon>Malvaceae</taxon>
        <taxon>Malvoideae</taxon>
        <taxon>Gossypium</taxon>
    </lineage>
</organism>
<sequence length="223" mass="24996">MDETPAEKLYFKDNLLLNRVLVESDNARPGAVGFELGEEDVVVENKGSIPEIHFSDRVHNLIDGSMGNVEILAGRLQLIGLDNEYFLVKFFNKKIARKCSWKDHGRSLPNRYYTKSIFRAIANVIGKVIKIDYNTTEGKRGHFAHLAVIVYLSKPLLPSLGIRRKYFNGLSMKGYCSFATYVVIMPLGKAASTPVTSDETTIDKARANSSRFNILDAIDETDC</sequence>
<proteinExistence type="predicted"/>
<comment type="caution">
    <text evidence="1">The sequence shown here is derived from an EMBL/GenBank/DDBJ whole genome shotgun (WGS) entry which is preliminary data.</text>
</comment>
<accession>A0A7J8UK90</accession>
<gene>
    <name evidence="1" type="ORF">Goklo_018070</name>
</gene>